<keyword evidence="2" id="KW-1185">Reference proteome</keyword>
<sequence>MSTAIPAPTAAVIKPSRSKVSPESRTQAIQMRAAGASYPDIVNATNCEAVTVDWCKRNLKTVPVYDTHFYLIEELTPLALRPEGIARLDLRTRIKKAYGIADGNPIPRAIYTRTTNGLPEGAFIRPDFLEPEAAVASQNALCVAAITLMERFEELVAEYIHQFPSTSPWHVRNTILQMLTGSHPGGPLVQGRRINDAVEELTDRVPQSGVVVSSCLPVVDSEYDALCA</sequence>
<evidence type="ECO:0000313" key="1">
    <source>
        <dbReference type="EMBL" id="PKA72886.1"/>
    </source>
</evidence>
<dbReference type="EMBL" id="PHHE01000001">
    <property type="protein sequence ID" value="PKA72886.1"/>
    <property type="molecule type" value="Genomic_DNA"/>
</dbReference>
<evidence type="ECO:0000313" key="2">
    <source>
        <dbReference type="Proteomes" id="UP000232455"/>
    </source>
</evidence>
<gene>
    <name evidence="1" type="ORF">ATI02_5987</name>
</gene>
<comment type="caution">
    <text evidence="1">The sequence shown here is derived from an EMBL/GenBank/DDBJ whole genome shotgun (WGS) entry which is preliminary data.</text>
</comment>
<reference evidence="1 2" key="1">
    <citation type="submission" date="2017-11" db="EMBL/GenBank/DDBJ databases">
        <title>Genome sequencing of a diverse group of Pseudomonas species.</title>
        <authorList>
            <person name="Loper J."/>
        </authorList>
    </citation>
    <scope>NUCLEOTIDE SEQUENCE [LARGE SCALE GENOMIC DNA]</scope>
    <source>
        <strain evidence="1 2">LMG 25716</strain>
    </source>
</reference>
<name>A0ABX4Q820_9PSED</name>
<dbReference type="RefSeq" id="WP_100848145.1">
    <property type="nucleotide sequence ID" value="NZ_PHHE01000001.1"/>
</dbReference>
<proteinExistence type="predicted"/>
<accession>A0ABX4Q820</accession>
<organism evidence="1 2">
    <name type="scientific">Pseudomonas baetica</name>
    <dbReference type="NCBI Taxonomy" id="674054"/>
    <lineage>
        <taxon>Bacteria</taxon>
        <taxon>Pseudomonadati</taxon>
        <taxon>Pseudomonadota</taxon>
        <taxon>Gammaproteobacteria</taxon>
        <taxon>Pseudomonadales</taxon>
        <taxon>Pseudomonadaceae</taxon>
        <taxon>Pseudomonas</taxon>
    </lineage>
</organism>
<dbReference type="Proteomes" id="UP000232455">
    <property type="component" value="Unassembled WGS sequence"/>
</dbReference>
<protein>
    <submittedName>
        <fullName evidence="1">Uncharacterized protein</fullName>
    </submittedName>
</protein>